<reference evidence="2 3" key="1">
    <citation type="submission" date="2014-06" db="EMBL/GenBank/DDBJ databases">
        <authorList>
            <person name="Swart Estienne"/>
        </authorList>
    </citation>
    <scope>NUCLEOTIDE SEQUENCE [LARGE SCALE GENOMIC DNA]</scope>
    <source>
        <strain evidence="2 3">130c</strain>
    </source>
</reference>
<protein>
    <recommendedName>
        <fullName evidence="1">Jacalin-type lectin domain-containing protein</fullName>
    </recommendedName>
</protein>
<dbReference type="Gene3D" id="2.100.10.30">
    <property type="entry name" value="Jacalin-like lectin domain"/>
    <property type="match status" value="1"/>
</dbReference>
<evidence type="ECO:0000313" key="3">
    <source>
        <dbReference type="Proteomes" id="UP000039865"/>
    </source>
</evidence>
<keyword evidence="3" id="KW-1185">Reference proteome</keyword>
<evidence type="ECO:0000313" key="2">
    <source>
        <dbReference type="EMBL" id="CDW87016.1"/>
    </source>
</evidence>
<dbReference type="AlphaFoldDB" id="A0A078AY17"/>
<proteinExistence type="predicted"/>
<gene>
    <name evidence="2" type="primary">Contig5954.g6376</name>
    <name evidence="2" type="ORF">STYLEM_16118</name>
</gene>
<dbReference type="Proteomes" id="UP000039865">
    <property type="component" value="Unassembled WGS sequence"/>
</dbReference>
<accession>A0A078AY17</accession>
<evidence type="ECO:0000259" key="1">
    <source>
        <dbReference type="SMART" id="SM00915"/>
    </source>
</evidence>
<dbReference type="PANTHER" id="PTHR47293">
    <property type="entry name" value="JACALIN-RELATED LECTIN 3"/>
    <property type="match status" value="1"/>
</dbReference>
<dbReference type="InterPro" id="IPR036404">
    <property type="entry name" value="Jacalin-like_lectin_dom_sf"/>
</dbReference>
<dbReference type="Pfam" id="PF01419">
    <property type="entry name" value="Jacalin"/>
    <property type="match status" value="1"/>
</dbReference>
<dbReference type="EMBL" id="CCKQ01015210">
    <property type="protein sequence ID" value="CDW87016.1"/>
    <property type="molecule type" value="Genomic_DNA"/>
</dbReference>
<name>A0A078AY17_STYLE</name>
<dbReference type="InterPro" id="IPR001229">
    <property type="entry name" value="Jacalin-like_lectin_dom"/>
</dbReference>
<dbReference type="PANTHER" id="PTHR47293:SF66">
    <property type="entry name" value="JACALIN-RELATED LECTIN 11-RELATED"/>
    <property type="match status" value="1"/>
</dbReference>
<feature type="domain" description="Jacalin-type lectin" evidence="1">
    <location>
        <begin position="321"/>
        <end position="466"/>
    </location>
</feature>
<sequence length="466" mass="53312">MQNLKEIFQKAHGYKEIVSKQRYMVNFFKNDEIPMVIFSYVWTNEQATKRVRELNKKAKSIIETTFMQYFSEYFTQMECSKPEPNRDLDFDDFRDFYFSYYKNVHIHGIEIYETDQYLQGMEICYLVDGDYSKYALHHTIRRQKLGKGRGLANSSSTSSLVQGNFKPIGGGKDSTSGAPGGISILEKSLFKKSSIYFQRDEYIVGLKVTGKKYLHYMEIKTNHGNFLTSGTIQKDDNHCEFDIPKDHKVIAFSGLLEVMFNECRILDLSIVTKETEQDCDQAIKSLTYKDMINSSSQLFNVIKSEMCENIKRIKAIKLYPGTLLDKKIRSNKADCVGGIQITYELKSGGEFVDGLTDLRCLNKELPAKSIEIKDNEYITMIYGTGTDYIKTLCIKTNFYRRVKMGSTKDEQPGLGKQLSRSSSEQFDLVGLKGDQFSINLPAGAKVIAFSGTADDYLRSISAYYKI</sequence>
<dbReference type="SUPFAM" id="SSF51101">
    <property type="entry name" value="Mannose-binding lectins"/>
    <property type="match status" value="2"/>
</dbReference>
<organism evidence="2 3">
    <name type="scientific">Stylonychia lemnae</name>
    <name type="common">Ciliate</name>
    <dbReference type="NCBI Taxonomy" id="5949"/>
    <lineage>
        <taxon>Eukaryota</taxon>
        <taxon>Sar</taxon>
        <taxon>Alveolata</taxon>
        <taxon>Ciliophora</taxon>
        <taxon>Intramacronucleata</taxon>
        <taxon>Spirotrichea</taxon>
        <taxon>Stichotrichia</taxon>
        <taxon>Sporadotrichida</taxon>
        <taxon>Oxytrichidae</taxon>
        <taxon>Stylonychinae</taxon>
        <taxon>Stylonychia</taxon>
    </lineage>
</organism>
<dbReference type="InParanoid" id="A0A078AY17"/>
<dbReference type="SMART" id="SM00915">
    <property type="entry name" value="Jacalin"/>
    <property type="match status" value="1"/>
</dbReference>